<dbReference type="PROSITE" id="PS50850">
    <property type="entry name" value="MFS"/>
    <property type="match status" value="1"/>
</dbReference>
<evidence type="ECO:0000259" key="7">
    <source>
        <dbReference type="PROSITE" id="PS50850"/>
    </source>
</evidence>
<comment type="subcellular location">
    <subcellularLocation>
        <location evidence="1">Cell membrane</location>
        <topology evidence="1">Multi-pass membrane protein</topology>
    </subcellularLocation>
</comment>
<feature type="transmembrane region" description="Helical" evidence="6">
    <location>
        <begin position="284"/>
        <end position="304"/>
    </location>
</feature>
<keyword evidence="3 6" id="KW-0812">Transmembrane</keyword>
<dbReference type="InterPro" id="IPR011701">
    <property type="entry name" value="MFS"/>
</dbReference>
<dbReference type="InterPro" id="IPR036259">
    <property type="entry name" value="MFS_trans_sf"/>
</dbReference>
<feature type="transmembrane region" description="Helical" evidence="6">
    <location>
        <begin position="143"/>
        <end position="166"/>
    </location>
</feature>
<evidence type="ECO:0000313" key="9">
    <source>
        <dbReference type="Proteomes" id="UP000318864"/>
    </source>
</evidence>
<keyword evidence="9" id="KW-1185">Reference proteome</keyword>
<evidence type="ECO:0000256" key="5">
    <source>
        <dbReference type="ARBA" id="ARBA00023136"/>
    </source>
</evidence>
<sequence>MQEPSTDDRDGSIPWRSSTLQVILATMVVAVMGVSLIAPILPVIRETFDVTSAEVGLVITVFALPGIVLAPIVGVLADRFGRRPVLLPCLFVYGAAGTAIALVDSFSSLLLLRFLQGVGGSGLTTLAVALIGDYWDGMQRNSIMGINSTILSVGTSIFPVVGGVLAGIAWNIPFVLFALGVVLGLVALWTLEEPDVAKNDAGGLEYVRDAAASVSLRDSFVLYGATFVIFVTVFGALLTLMPLLLDEQYGLSSSEIGLVLTGASVTSGIVASQNGRLSRYATNVELIGAGLAIYGVSLAAIGAVLHSGSVLSIVGAVVVFGVGSGLAIPSMNTAVSSFTPGRFRGGAVSLRTSFIHTGEAAGPAIFPLAAAVVGYQPVLVASGGILLTMGIAIWARQDAVVLEQPA</sequence>
<dbReference type="EMBL" id="RBZW01000021">
    <property type="protein sequence ID" value="THE65314.1"/>
    <property type="molecule type" value="Genomic_DNA"/>
</dbReference>
<dbReference type="OrthoDB" id="117970at2157"/>
<evidence type="ECO:0000313" key="8">
    <source>
        <dbReference type="EMBL" id="THE65314.1"/>
    </source>
</evidence>
<name>A0A4S3TM72_9EURY</name>
<feature type="transmembrane region" description="Helical" evidence="6">
    <location>
        <begin position="84"/>
        <end position="103"/>
    </location>
</feature>
<evidence type="ECO:0000256" key="2">
    <source>
        <dbReference type="ARBA" id="ARBA00022475"/>
    </source>
</evidence>
<organism evidence="8 9">
    <name type="scientific">Salinadaptatus halalkaliphilus</name>
    <dbReference type="NCBI Taxonomy" id="2419781"/>
    <lineage>
        <taxon>Archaea</taxon>
        <taxon>Methanobacteriati</taxon>
        <taxon>Methanobacteriota</taxon>
        <taxon>Stenosarchaea group</taxon>
        <taxon>Halobacteria</taxon>
        <taxon>Halobacteriales</taxon>
        <taxon>Natrialbaceae</taxon>
        <taxon>Salinadaptatus</taxon>
    </lineage>
</organism>
<accession>A0A4S3TM72</accession>
<comment type="caution">
    <text evidence="8">The sequence shown here is derived from an EMBL/GenBank/DDBJ whole genome shotgun (WGS) entry which is preliminary data.</text>
</comment>
<dbReference type="PANTHER" id="PTHR43124">
    <property type="entry name" value="PURINE EFFLUX PUMP PBUE"/>
    <property type="match status" value="1"/>
</dbReference>
<dbReference type="AlphaFoldDB" id="A0A4S3TM72"/>
<keyword evidence="2" id="KW-1003">Cell membrane</keyword>
<protein>
    <submittedName>
        <fullName evidence="8">MFS transporter</fullName>
    </submittedName>
</protein>
<evidence type="ECO:0000256" key="6">
    <source>
        <dbReference type="SAM" id="Phobius"/>
    </source>
</evidence>
<dbReference type="PRINTS" id="PR01036">
    <property type="entry name" value="TCRTETB"/>
</dbReference>
<dbReference type="InterPro" id="IPR020846">
    <property type="entry name" value="MFS_dom"/>
</dbReference>
<dbReference type="GO" id="GO:0022857">
    <property type="term" value="F:transmembrane transporter activity"/>
    <property type="evidence" value="ECO:0007669"/>
    <property type="project" value="InterPro"/>
</dbReference>
<dbReference type="Proteomes" id="UP000318864">
    <property type="component" value="Unassembled WGS sequence"/>
</dbReference>
<dbReference type="Pfam" id="PF07690">
    <property type="entry name" value="MFS_1"/>
    <property type="match status" value="1"/>
</dbReference>
<feature type="transmembrane region" description="Helical" evidence="6">
    <location>
        <begin position="310"/>
        <end position="328"/>
    </location>
</feature>
<gene>
    <name evidence="8" type="ORF">D8Y22_08985</name>
</gene>
<keyword evidence="4 6" id="KW-1133">Transmembrane helix</keyword>
<feature type="transmembrane region" description="Helical" evidence="6">
    <location>
        <begin position="56"/>
        <end position="77"/>
    </location>
</feature>
<reference evidence="8 9" key="1">
    <citation type="submission" date="2018-10" db="EMBL/GenBank/DDBJ databases">
        <title>Natronolimnobius sp. XQ-INN 246 isolated from Inner Mongolia Autonomous Region of China.</title>
        <authorList>
            <person name="Xue Q."/>
        </authorList>
    </citation>
    <scope>NUCLEOTIDE SEQUENCE [LARGE SCALE GENOMIC DNA]</scope>
    <source>
        <strain evidence="8 9">XQ-INN 246</strain>
    </source>
</reference>
<feature type="transmembrane region" description="Helical" evidence="6">
    <location>
        <begin position="20"/>
        <end position="44"/>
    </location>
</feature>
<evidence type="ECO:0000256" key="1">
    <source>
        <dbReference type="ARBA" id="ARBA00004651"/>
    </source>
</evidence>
<dbReference type="RefSeq" id="WP_141464356.1">
    <property type="nucleotide sequence ID" value="NZ_RBZW01000021.1"/>
</dbReference>
<feature type="transmembrane region" description="Helical" evidence="6">
    <location>
        <begin position="220"/>
        <end position="244"/>
    </location>
</feature>
<feature type="domain" description="Major facilitator superfamily (MFS) profile" evidence="7">
    <location>
        <begin position="19"/>
        <end position="400"/>
    </location>
</feature>
<dbReference type="Gene3D" id="1.20.1250.20">
    <property type="entry name" value="MFS general substrate transporter like domains"/>
    <property type="match status" value="1"/>
</dbReference>
<dbReference type="PANTHER" id="PTHR43124:SF3">
    <property type="entry name" value="CHLORAMPHENICOL EFFLUX PUMP RV0191"/>
    <property type="match status" value="1"/>
</dbReference>
<evidence type="ECO:0000256" key="4">
    <source>
        <dbReference type="ARBA" id="ARBA00022989"/>
    </source>
</evidence>
<feature type="transmembrane region" description="Helical" evidence="6">
    <location>
        <begin position="172"/>
        <end position="191"/>
    </location>
</feature>
<dbReference type="GO" id="GO:0005886">
    <property type="term" value="C:plasma membrane"/>
    <property type="evidence" value="ECO:0007669"/>
    <property type="project" value="UniProtKB-SubCell"/>
</dbReference>
<proteinExistence type="predicted"/>
<feature type="transmembrane region" description="Helical" evidence="6">
    <location>
        <begin position="109"/>
        <end position="131"/>
    </location>
</feature>
<evidence type="ECO:0000256" key="3">
    <source>
        <dbReference type="ARBA" id="ARBA00022692"/>
    </source>
</evidence>
<dbReference type="SUPFAM" id="SSF103473">
    <property type="entry name" value="MFS general substrate transporter"/>
    <property type="match status" value="1"/>
</dbReference>
<keyword evidence="5 6" id="KW-0472">Membrane</keyword>
<dbReference type="InterPro" id="IPR050189">
    <property type="entry name" value="MFS_Efflux_Transporters"/>
</dbReference>